<evidence type="ECO:0000313" key="2">
    <source>
        <dbReference type="Proteomes" id="UP000249204"/>
    </source>
</evidence>
<dbReference type="PRINTS" id="PR01100">
    <property type="entry name" value="SHIKIMTKNASE"/>
</dbReference>
<accession>A0A2W6NG02</accession>
<dbReference type="GO" id="GO:0005524">
    <property type="term" value="F:ATP binding"/>
    <property type="evidence" value="ECO:0007669"/>
    <property type="project" value="UniProtKB-KW"/>
</dbReference>
<dbReference type="AlphaFoldDB" id="A0A2W6NG02"/>
<dbReference type="InterPro" id="IPR027417">
    <property type="entry name" value="P-loop_NTPase"/>
</dbReference>
<keyword evidence="1" id="KW-0547">Nucleotide-binding</keyword>
<dbReference type="SUPFAM" id="SSF52540">
    <property type="entry name" value="P-loop containing nucleoside triphosphate hydrolases"/>
    <property type="match status" value="1"/>
</dbReference>
<dbReference type="PANTHER" id="PTHR37807:SF3">
    <property type="entry name" value="OS07G0160300 PROTEIN"/>
    <property type="match status" value="1"/>
</dbReference>
<protein>
    <submittedName>
        <fullName evidence="1">ATP-binding protein</fullName>
    </submittedName>
</protein>
<proteinExistence type="predicted"/>
<comment type="caution">
    <text evidence="1">The sequence shown here is derived from an EMBL/GenBank/DDBJ whole genome shotgun (WGS) entry which is preliminary data.</text>
</comment>
<dbReference type="Proteomes" id="UP000249204">
    <property type="component" value="Unassembled WGS sequence"/>
</dbReference>
<dbReference type="RefSeq" id="WP_111271246.1">
    <property type="nucleotide sequence ID" value="NZ_QKWW01000046.1"/>
</dbReference>
<gene>
    <name evidence="1" type="ORF">DN757_16255</name>
</gene>
<dbReference type="Pfam" id="PF13671">
    <property type="entry name" value="AAA_33"/>
    <property type="match status" value="1"/>
</dbReference>
<dbReference type="Gene3D" id="3.40.50.300">
    <property type="entry name" value="P-loop containing nucleotide triphosphate hydrolases"/>
    <property type="match status" value="1"/>
</dbReference>
<name>A0A2W6NG02_9BACL</name>
<dbReference type="EMBL" id="QKWW01000046">
    <property type="protein sequence ID" value="PZT54575.1"/>
    <property type="molecule type" value="Genomic_DNA"/>
</dbReference>
<keyword evidence="1" id="KW-0067">ATP-binding</keyword>
<organism evidence="1 2">
    <name type="scientific">Paenibacillus silvae</name>
    <dbReference type="NCBI Taxonomy" id="1325358"/>
    <lineage>
        <taxon>Bacteria</taxon>
        <taxon>Bacillati</taxon>
        <taxon>Bacillota</taxon>
        <taxon>Bacilli</taxon>
        <taxon>Bacillales</taxon>
        <taxon>Paenibacillaceae</taxon>
        <taxon>Paenibacillus</taxon>
    </lineage>
</organism>
<dbReference type="PANTHER" id="PTHR37807">
    <property type="entry name" value="OS07G0160300 PROTEIN"/>
    <property type="match status" value="1"/>
</dbReference>
<sequence>MKPVLIFLIGSAGSGKSTIGKKLATEHHFCYLDKDVLCNTFTGKLLETQGYSPHDRDGNTYYRDIVMDLEYETLLNVANDNLQLGRSVILDAPFVGYFHKSDYIDGLVSKYGWEQVTPVVLRVDVNMDVLEQRLRDRGLERDRWKLEHWDSFVQGLKANVCTWENIQLISVDNSSEELDLEQLTSQLPLAVTSLGS</sequence>
<reference evidence="1 2" key="1">
    <citation type="submission" date="2018-06" db="EMBL/GenBank/DDBJ databases">
        <title>Isolation of heavy metals resistant Paenibacillus silvae NC2 from Gold-Copper mine in ZiJin, China.</title>
        <authorList>
            <person name="Xu J."/>
            <person name="Mazhar H.S."/>
            <person name="Rensing C."/>
        </authorList>
    </citation>
    <scope>NUCLEOTIDE SEQUENCE [LARGE SCALE GENOMIC DNA]</scope>
    <source>
        <strain evidence="1 2">NC2</strain>
    </source>
</reference>
<evidence type="ECO:0000313" key="1">
    <source>
        <dbReference type="EMBL" id="PZT54575.1"/>
    </source>
</evidence>